<dbReference type="Proteomes" id="UP001199424">
    <property type="component" value="Unassembled WGS sequence"/>
</dbReference>
<keyword evidence="1" id="KW-0812">Transmembrane</keyword>
<reference evidence="2" key="1">
    <citation type="submission" date="2021-10" db="EMBL/GenBank/DDBJ databases">
        <title>Anaerobic single-cell dispensing facilitates the cultivation of human gut bacteria.</title>
        <authorList>
            <person name="Afrizal A."/>
        </authorList>
    </citation>
    <scope>NUCLEOTIDE SEQUENCE</scope>
    <source>
        <strain evidence="2">CLA-AA-H250</strain>
    </source>
</reference>
<organism evidence="2 3">
    <name type="scientific">Hominenteromicrobium mulieris</name>
    <dbReference type="NCBI Taxonomy" id="2885357"/>
    <lineage>
        <taxon>Bacteria</taxon>
        <taxon>Bacillati</taxon>
        <taxon>Bacillota</taxon>
        <taxon>Clostridia</taxon>
        <taxon>Eubacteriales</taxon>
        <taxon>Oscillospiraceae</taxon>
        <taxon>Hominenteromicrobium</taxon>
    </lineage>
</organism>
<proteinExistence type="predicted"/>
<comment type="caution">
    <text evidence="2">The sequence shown here is derived from an EMBL/GenBank/DDBJ whole genome shotgun (WGS) entry which is preliminary data.</text>
</comment>
<keyword evidence="1" id="KW-0472">Membrane</keyword>
<dbReference type="EMBL" id="JAJEQC010000008">
    <property type="protein sequence ID" value="MCC2137108.1"/>
    <property type="molecule type" value="Genomic_DNA"/>
</dbReference>
<feature type="transmembrane region" description="Helical" evidence="1">
    <location>
        <begin position="21"/>
        <end position="44"/>
    </location>
</feature>
<accession>A0AAE3AM59</accession>
<dbReference type="AlphaFoldDB" id="A0AAE3AM59"/>
<gene>
    <name evidence="2" type="ORF">LKD31_08770</name>
</gene>
<dbReference type="PROSITE" id="PS51257">
    <property type="entry name" value="PROKAR_LIPOPROTEIN"/>
    <property type="match status" value="1"/>
</dbReference>
<sequence>MIDYEEKRSETRHRMGFMTPLLVFVLAFVACCGVIACVFLRAAVISDEAARESAGIALCRSAAEEFRAGEIPENGEMAYFTKDMTSCAEADAYYYIKTEVTAAETETGALYAGKITAYTAEQDKEIYALNVRCYQPKEGTP</sequence>
<keyword evidence="1" id="KW-1133">Transmembrane helix</keyword>
<name>A0AAE3AM59_9FIRM</name>
<dbReference type="RefSeq" id="WP_308449404.1">
    <property type="nucleotide sequence ID" value="NZ_JAJEQC010000008.1"/>
</dbReference>
<evidence type="ECO:0000256" key="1">
    <source>
        <dbReference type="SAM" id="Phobius"/>
    </source>
</evidence>
<evidence type="ECO:0000313" key="3">
    <source>
        <dbReference type="Proteomes" id="UP001199424"/>
    </source>
</evidence>
<protein>
    <submittedName>
        <fullName evidence="2">Uncharacterized protein</fullName>
    </submittedName>
</protein>
<keyword evidence="3" id="KW-1185">Reference proteome</keyword>
<evidence type="ECO:0000313" key="2">
    <source>
        <dbReference type="EMBL" id="MCC2137108.1"/>
    </source>
</evidence>